<evidence type="ECO:0000313" key="2">
    <source>
        <dbReference type="Proteomes" id="UP000075398"/>
    </source>
</evidence>
<evidence type="ECO:0000313" key="1">
    <source>
        <dbReference type="EMBL" id="KYC49298.1"/>
    </source>
</evidence>
<sequence length="83" mass="9442">MTIVLSVLNEGEVFIVKEIDPKVISYLERNIEGLMIKTDNLQGVGGMRYITFPKGYKIKVEEKLIKISFPEGKIKKGPINILY</sequence>
<proteinExistence type="predicted"/>
<organism evidence="1 2">
    <name type="scientific">Candidatus Methanofastidiosum methylothiophilum</name>
    <dbReference type="NCBI Taxonomy" id="1705564"/>
    <lineage>
        <taxon>Archaea</taxon>
        <taxon>Methanobacteriati</taxon>
        <taxon>Methanobacteriota</taxon>
        <taxon>Stenosarchaea group</taxon>
        <taxon>Candidatus Methanofastidiosia</taxon>
        <taxon>Candidatus Methanofastidiosales</taxon>
        <taxon>Candidatus Methanofastidiosaceae</taxon>
        <taxon>Candidatus Methanofastidiosum</taxon>
    </lineage>
</organism>
<comment type="caution">
    <text evidence="1">The sequence shown here is derived from an EMBL/GenBank/DDBJ whole genome shotgun (WGS) entry which is preliminary data.</text>
</comment>
<gene>
    <name evidence="1" type="ORF">AMQ22_01673</name>
</gene>
<reference evidence="1 2" key="1">
    <citation type="journal article" date="2016" name="ISME J.">
        <title>Chasing the elusive Euryarchaeota class WSA2: genomes reveal a uniquely fastidious methyl-reducing methanogen.</title>
        <authorList>
            <person name="Nobu M.K."/>
            <person name="Narihiro T."/>
            <person name="Kuroda K."/>
            <person name="Mei R."/>
            <person name="Liu W.T."/>
        </authorList>
    </citation>
    <scope>NUCLEOTIDE SEQUENCE [LARGE SCALE GENOMIC DNA]</scope>
    <source>
        <strain evidence="1">U1lsi0528_Bin055</strain>
    </source>
</reference>
<accession>A0A150IWN3</accession>
<dbReference type="AlphaFoldDB" id="A0A150IWN3"/>
<name>A0A150IWN3_9EURY</name>
<dbReference type="Proteomes" id="UP000075398">
    <property type="component" value="Unassembled WGS sequence"/>
</dbReference>
<protein>
    <submittedName>
        <fullName evidence="1">Uncharacterized protein</fullName>
    </submittedName>
</protein>
<dbReference type="EMBL" id="LNGC01000100">
    <property type="protein sequence ID" value="KYC49298.1"/>
    <property type="molecule type" value="Genomic_DNA"/>
</dbReference>